<organism evidence="2 3">
    <name type="scientific">Gardnerella pickettii JCP7719</name>
    <dbReference type="NCBI Taxonomy" id="1261061"/>
    <lineage>
        <taxon>Bacteria</taxon>
        <taxon>Bacillati</taxon>
        <taxon>Actinomycetota</taxon>
        <taxon>Actinomycetes</taxon>
        <taxon>Bifidobacteriales</taxon>
        <taxon>Bifidobacteriaceae</taxon>
        <taxon>Gardnerella</taxon>
        <taxon>Gardnerella pickettii</taxon>
    </lineage>
</organism>
<dbReference type="Proteomes" id="UP000014601">
    <property type="component" value="Unassembled WGS sequence"/>
</dbReference>
<dbReference type="PATRIC" id="fig|1261061.4.peg.70"/>
<dbReference type="Pfam" id="PF20277">
    <property type="entry name" value="CTD11"/>
    <property type="match status" value="1"/>
</dbReference>
<protein>
    <recommendedName>
        <fullName evidence="1">ABC-three component systems C-terminal domain-containing protein</fullName>
    </recommendedName>
</protein>
<gene>
    <name evidence="2" type="ORF">HMPREF1576_00077</name>
</gene>
<reference evidence="2 3" key="1">
    <citation type="submission" date="2013-06" db="EMBL/GenBank/DDBJ databases">
        <authorList>
            <person name="Weinstock G."/>
            <person name="Sodergren E."/>
            <person name="Lobos E.A."/>
            <person name="Fulton L."/>
            <person name="Fulton R."/>
            <person name="Courtney L."/>
            <person name="Fronick C."/>
            <person name="O'Laughlin M."/>
            <person name="Godfrey J."/>
            <person name="Wilson R.M."/>
            <person name="Miner T."/>
            <person name="Farmer C."/>
            <person name="Delehaunty K."/>
            <person name="Cordes M."/>
            <person name="Minx P."/>
            <person name="Tomlinson C."/>
            <person name="Chen J."/>
            <person name="Wollam A."/>
            <person name="Pepin K.H."/>
            <person name="Bhonagiri V."/>
            <person name="Zhang X."/>
            <person name="Warren W."/>
            <person name="Mitreva M."/>
            <person name="Mardis E.R."/>
            <person name="Wilson R.K."/>
        </authorList>
    </citation>
    <scope>NUCLEOTIDE SEQUENCE [LARGE SCALE GENOMIC DNA]</scope>
    <source>
        <strain evidence="2 3">JCP7719</strain>
    </source>
</reference>
<dbReference type="AlphaFoldDB" id="S4GQJ8"/>
<evidence type="ECO:0000313" key="3">
    <source>
        <dbReference type="Proteomes" id="UP000014601"/>
    </source>
</evidence>
<name>S4GQJ8_9BIFI</name>
<accession>S4GQJ8</accession>
<feature type="domain" description="ABC-three component systems C-terminal" evidence="1">
    <location>
        <begin position="254"/>
        <end position="387"/>
    </location>
</feature>
<evidence type="ECO:0000313" key="2">
    <source>
        <dbReference type="EMBL" id="EPI52134.1"/>
    </source>
</evidence>
<proteinExistence type="predicted"/>
<dbReference type="InterPro" id="IPR046921">
    <property type="entry name" value="ABC-3C_CTD11"/>
</dbReference>
<comment type="caution">
    <text evidence="2">The sequence shown here is derived from an EMBL/GenBank/DDBJ whole genome shotgun (WGS) entry which is preliminary data.</text>
</comment>
<evidence type="ECO:0000259" key="1">
    <source>
        <dbReference type="Pfam" id="PF20277"/>
    </source>
</evidence>
<dbReference type="EMBL" id="ATJO01000003">
    <property type="protein sequence ID" value="EPI52134.1"/>
    <property type="molecule type" value="Genomic_DNA"/>
</dbReference>
<sequence length="392" mass="44938">MDQSGSKWFKKRGTPLDFKTFYSLLRNHINDGHDASTFVKELIAMITDVSEEEWGTKKDPSGSVSPVTYRNFSKRGISKRVARTICYRLTPKNFIKNLNSRPQAVLEVLAEDLSSYDSDVTSDNVAEKLADIFVNIIRETAGIITPDALEQQKQLQSSADLKKTYGKYLLQECENHCVMNGCSKSLILSNNFNVSEVYEISRIDKAKEPTINNLVALCPQCFAMYQMDNTKKVTSLLSKRKKVLANHMENLSILSSSQLEEGLTNVICKIAKLNEKDLFDFSLDPKELKEKIDPHKNFHIYMIVKQNVTTYFVKVQEILTNLDKRKVIDYENLQDQMRSIYKKLKKAKRSDTEIFEEISEKLHDLTLQSVSDCQIVVSYFVQKCEVFDGITK</sequence>
<dbReference type="RefSeq" id="WP_020758843.1">
    <property type="nucleotide sequence ID" value="NZ_KE347983.1"/>
</dbReference>
<dbReference type="HOGENOM" id="CLU_055587_0_0_11"/>